<proteinExistence type="evidence at transcript level"/>
<protein>
    <submittedName>
        <fullName evidence="2">Uncharacterized protein</fullName>
    </submittedName>
</protein>
<feature type="region of interest" description="Disordered" evidence="1">
    <location>
        <begin position="1"/>
        <end position="31"/>
    </location>
</feature>
<feature type="region of interest" description="Disordered" evidence="1">
    <location>
        <begin position="231"/>
        <end position="251"/>
    </location>
</feature>
<evidence type="ECO:0000313" key="3">
    <source>
        <dbReference type="Proteomes" id="UP000242387"/>
    </source>
</evidence>
<reference evidence="2" key="1">
    <citation type="journal article" date="1994" name="Virology">
        <title>A viral dsRNA element of the chestnut blight fungus with a distinct genetic organization.</title>
        <authorList>
            <person name="Hillman B.I."/>
            <person name="Halpern B.T."/>
            <person name="Brown M.P."/>
        </authorList>
    </citation>
    <scope>NUCLEOTIDE SEQUENCE [LARGE SCALE GENOMIC DNA]</scope>
    <source>
        <strain evidence="2">2</strain>
    </source>
</reference>
<keyword evidence="3" id="KW-1185">Reference proteome</keyword>
<name>Q66224_9VIRU</name>
<evidence type="ECO:0000256" key="1">
    <source>
        <dbReference type="SAM" id="MobiDB-lite"/>
    </source>
</evidence>
<dbReference type="RefSeq" id="NP_613265.1">
    <property type="nucleotide sequence ID" value="NC_003534.1"/>
</dbReference>
<dbReference type="GeneID" id="3783803"/>
<dbReference type="EMBL" id="L29010">
    <property type="protein sequence ID" value="AAA20136.1"/>
    <property type="molecule type" value="mRNA"/>
</dbReference>
<organism evidence="2">
    <name type="scientific">Cryphonectria hypovirus 2-NB58</name>
    <dbReference type="NCBI Taxonomy" id="40268"/>
    <lineage>
        <taxon>Viruses</taxon>
        <taxon>Riboviria</taxon>
        <taxon>Orthornavirae</taxon>
        <taxon>Pisuviricota</taxon>
        <taxon>Duplopiviricetes</taxon>
        <taxon>Durnavirales</taxon>
        <taxon>Hypoviridae</taxon>
        <taxon>Alphahypovirus</taxon>
        <taxon>Alphahypovirus americanum</taxon>
    </lineage>
</organism>
<accession>Q66224</accession>
<evidence type="ECO:0000313" key="2">
    <source>
        <dbReference type="EMBL" id="AAA20136.1"/>
    </source>
</evidence>
<dbReference type="KEGG" id="vg:3783803"/>
<sequence length="438" mass="49938">MSKQSQPQWKPGTLPRNERRQKRSGMPREPCSRSWICSCGFKCSEGIRYWFDDMWHCPCCKNRHLELLRETEDQEFEDVFPGLWKPASQLNPSADEFKPAVKATLRSEPRFRSISDCIAETKRRNAGQSSREDGGLRAVRMFCSRQLRYYAVDDVIAGRNGIRTQAILDAKTQRGTPESRRQECLRAPKVVVVGWYNRHLLRPALAGKTKEQRAAAWNRIETDVLKGKPKQTGRVTVSEHPTAVSWPDSKSLKEKKSALEANAVYEPGIKPGRKNVARSISHALELNPANEKKRQSGNIAVAMFDYHNARKELARLENRTLRSEMTRSTNWIWSHSPSSIQDALNLTAIKDKMAFTRLHGYVMANVAEGFEEFKTRLRTVRSSIGKLGGESIREGHMPFFNPPSFKDANKRLASKKTSFKSHDIKAGARHKVHKILIN</sequence>
<dbReference type="Proteomes" id="UP000242387">
    <property type="component" value="Segment"/>
</dbReference>